<dbReference type="Proteomes" id="UP001515480">
    <property type="component" value="Unassembled WGS sequence"/>
</dbReference>
<comment type="caution">
    <text evidence="1">The sequence shown here is derived from an EMBL/GenBank/DDBJ whole genome shotgun (WGS) entry which is preliminary data.</text>
</comment>
<organism evidence="1 2">
    <name type="scientific">Prymnesium parvum</name>
    <name type="common">Toxic golden alga</name>
    <dbReference type="NCBI Taxonomy" id="97485"/>
    <lineage>
        <taxon>Eukaryota</taxon>
        <taxon>Haptista</taxon>
        <taxon>Haptophyta</taxon>
        <taxon>Prymnesiophyceae</taxon>
        <taxon>Prymnesiales</taxon>
        <taxon>Prymnesiaceae</taxon>
        <taxon>Prymnesium</taxon>
    </lineage>
</organism>
<dbReference type="AlphaFoldDB" id="A0AB34K379"/>
<gene>
    <name evidence="1" type="ORF">AB1Y20_009098</name>
</gene>
<reference evidence="1 2" key="1">
    <citation type="journal article" date="2024" name="Science">
        <title>Giant polyketide synthase enzymes in the biosynthesis of giant marine polyether toxins.</title>
        <authorList>
            <person name="Fallon T.R."/>
            <person name="Shende V.V."/>
            <person name="Wierzbicki I.H."/>
            <person name="Pendleton A.L."/>
            <person name="Watervoot N.F."/>
            <person name="Auber R.P."/>
            <person name="Gonzalez D.J."/>
            <person name="Wisecaver J.H."/>
            <person name="Moore B.S."/>
        </authorList>
    </citation>
    <scope>NUCLEOTIDE SEQUENCE [LARGE SCALE GENOMIC DNA]</scope>
    <source>
        <strain evidence="1 2">12B1</strain>
    </source>
</reference>
<dbReference type="EMBL" id="JBGBPQ010000002">
    <property type="protein sequence ID" value="KAL1527713.1"/>
    <property type="molecule type" value="Genomic_DNA"/>
</dbReference>
<protein>
    <recommendedName>
        <fullName evidence="3">Phospholipid scramblase</fullName>
    </recommendedName>
</protein>
<proteinExistence type="predicted"/>
<dbReference type="SUPFAM" id="SSF54518">
    <property type="entry name" value="Tubby C-terminal domain-like"/>
    <property type="match status" value="1"/>
</dbReference>
<sequence length="252" mass="27939">MRRYLYRTTDSGPLKPLMGNAPPCTARERAGDLSKVVGSAFEGATTDGSVTQRVDTFLIKKKFFVSQRSHLDIRNARNEICYKSVFEPDGVIFTDKSGIKFCKLVKNSELAAVFYVYTYCPNFSDQQPEDWQVKDNNGTPLYRWAVIQQEMCGVTPKTKLSVYVSHDVLRPALIAELEWTLALKLCMIEVETGQVVGCMDDFGDSTVVSLTVAPGCDALGMICLAIAIDDLRDEKLTILLEGGAASSQKRIK</sequence>
<keyword evidence="2" id="KW-1185">Reference proteome</keyword>
<accession>A0AB34K379</accession>
<dbReference type="InterPro" id="IPR025659">
    <property type="entry name" value="Tubby-like_C"/>
</dbReference>
<evidence type="ECO:0008006" key="3">
    <source>
        <dbReference type="Google" id="ProtNLM"/>
    </source>
</evidence>
<name>A0AB34K379_PRYPA</name>
<evidence type="ECO:0000313" key="1">
    <source>
        <dbReference type="EMBL" id="KAL1527713.1"/>
    </source>
</evidence>
<evidence type="ECO:0000313" key="2">
    <source>
        <dbReference type="Proteomes" id="UP001515480"/>
    </source>
</evidence>